<dbReference type="InterPro" id="IPR023214">
    <property type="entry name" value="HAD_sf"/>
</dbReference>
<evidence type="ECO:0000256" key="4">
    <source>
        <dbReference type="ARBA" id="ARBA00013078"/>
    </source>
</evidence>
<evidence type="ECO:0000256" key="2">
    <source>
        <dbReference type="ARBA" id="ARBA00004818"/>
    </source>
</evidence>
<dbReference type="Proteomes" id="UP001225316">
    <property type="component" value="Unassembled WGS sequence"/>
</dbReference>
<dbReference type="RefSeq" id="WP_308952239.1">
    <property type="nucleotide sequence ID" value="NZ_JARXHW010000063.1"/>
</dbReference>
<dbReference type="InterPro" id="IPR041492">
    <property type="entry name" value="HAD_2"/>
</dbReference>
<dbReference type="SFLD" id="SFLDG01129">
    <property type="entry name" value="C1.5:_HAD__Beta-PGM__Phosphata"/>
    <property type="match status" value="1"/>
</dbReference>
<reference evidence="5 6" key="1">
    <citation type="submission" date="2023-04" db="EMBL/GenBank/DDBJ databases">
        <title>A novel bacteria isolated from coastal sediment.</title>
        <authorList>
            <person name="Liu X.-J."/>
            <person name="Du Z.-J."/>
        </authorList>
    </citation>
    <scope>NUCLEOTIDE SEQUENCE [LARGE SCALE GENOMIC DNA]</scope>
    <source>
        <strain evidence="5 6">SDUM461003</strain>
    </source>
</reference>
<keyword evidence="5" id="KW-0378">Hydrolase</keyword>
<comment type="pathway">
    <text evidence="2">Organic acid metabolism; glycolate biosynthesis; glycolate from 2-phosphoglycolate: step 1/1.</text>
</comment>
<comment type="similarity">
    <text evidence="3">Belongs to the HAD-like hydrolase superfamily. CbbY/CbbZ/Gph/YieH family.</text>
</comment>
<evidence type="ECO:0000256" key="1">
    <source>
        <dbReference type="ARBA" id="ARBA00000830"/>
    </source>
</evidence>
<dbReference type="InterPro" id="IPR036412">
    <property type="entry name" value="HAD-like_sf"/>
</dbReference>
<keyword evidence="6" id="KW-1185">Reference proteome</keyword>
<sequence length="223" mass="24896">MSYKHAIWDWNGTLLNDTWLCVEVLNGLLARRGRGPITVEDYRGNFGFPVIHFYEYLGFDTDVDSFDQVSREFIGDYEARWFEECGLHAGVSDILAAMSGQGMTHSVLSAAKQEALDLGVQHYGIRSHFTGLAGTDNIYAQGKVARGEYWIQQLPWKPEEVVMIGDTLHDFEVAQAIGVDCILLSHGHHTRDRLSATGAPVVESLKGILDLLDHLPPNRVARL</sequence>
<gene>
    <name evidence="5" type="ORF">QEH52_17550</name>
</gene>
<dbReference type="Gene3D" id="1.10.150.240">
    <property type="entry name" value="Putative phosphatase, domain 2"/>
    <property type="match status" value="1"/>
</dbReference>
<dbReference type="SUPFAM" id="SSF56784">
    <property type="entry name" value="HAD-like"/>
    <property type="match status" value="1"/>
</dbReference>
<dbReference type="InterPro" id="IPR023198">
    <property type="entry name" value="PGP-like_dom2"/>
</dbReference>
<evidence type="ECO:0000256" key="3">
    <source>
        <dbReference type="ARBA" id="ARBA00006171"/>
    </source>
</evidence>
<dbReference type="EMBL" id="JARXHW010000063">
    <property type="protein sequence ID" value="MDQ8209337.1"/>
    <property type="molecule type" value="Genomic_DNA"/>
</dbReference>
<comment type="caution">
    <text evidence="5">The sequence shown here is derived from an EMBL/GenBank/DDBJ whole genome shotgun (WGS) entry which is preliminary data.</text>
</comment>
<proteinExistence type="inferred from homology"/>
<dbReference type="InterPro" id="IPR050155">
    <property type="entry name" value="HAD-like_hydrolase_sf"/>
</dbReference>
<accession>A0ABU1AYY2</accession>
<dbReference type="Gene3D" id="3.40.50.1000">
    <property type="entry name" value="HAD superfamily/HAD-like"/>
    <property type="match status" value="1"/>
</dbReference>
<evidence type="ECO:0000313" key="6">
    <source>
        <dbReference type="Proteomes" id="UP001225316"/>
    </source>
</evidence>
<dbReference type="PANTHER" id="PTHR43434:SF1">
    <property type="entry name" value="PHOSPHOGLYCOLATE PHOSPHATASE"/>
    <property type="match status" value="1"/>
</dbReference>
<evidence type="ECO:0000313" key="5">
    <source>
        <dbReference type="EMBL" id="MDQ8209337.1"/>
    </source>
</evidence>
<organism evidence="5 6">
    <name type="scientific">Thalassobacterium maritimum</name>
    <dbReference type="NCBI Taxonomy" id="3041265"/>
    <lineage>
        <taxon>Bacteria</taxon>
        <taxon>Pseudomonadati</taxon>
        <taxon>Verrucomicrobiota</taxon>
        <taxon>Opitutia</taxon>
        <taxon>Puniceicoccales</taxon>
        <taxon>Coraliomargaritaceae</taxon>
        <taxon>Thalassobacterium</taxon>
    </lineage>
</organism>
<dbReference type="GO" id="GO:0016787">
    <property type="term" value="F:hydrolase activity"/>
    <property type="evidence" value="ECO:0007669"/>
    <property type="project" value="UniProtKB-KW"/>
</dbReference>
<dbReference type="SFLD" id="SFLDS00003">
    <property type="entry name" value="Haloacid_Dehalogenase"/>
    <property type="match status" value="1"/>
</dbReference>
<name>A0ABU1AYY2_9BACT</name>
<protein>
    <recommendedName>
        <fullName evidence="4">phosphoglycolate phosphatase</fullName>
        <ecNumber evidence="4">3.1.3.18</ecNumber>
    </recommendedName>
</protein>
<dbReference type="Pfam" id="PF13419">
    <property type="entry name" value="HAD_2"/>
    <property type="match status" value="1"/>
</dbReference>
<dbReference type="PANTHER" id="PTHR43434">
    <property type="entry name" value="PHOSPHOGLYCOLATE PHOSPHATASE"/>
    <property type="match status" value="1"/>
</dbReference>
<dbReference type="EC" id="3.1.3.18" evidence="4"/>
<comment type="catalytic activity">
    <reaction evidence="1">
        <text>2-phosphoglycolate + H2O = glycolate + phosphate</text>
        <dbReference type="Rhea" id="RHEA:14369"/>
        <dbReference type="ChEBI" id="CHEBI:15377"/>
        <dbReference type="ChEBI" id="CHEBI:29805"/>
        <dbReference type="ChEBI" id="CHEBI:43474"/>
        <dbReference type="ChEBI" id="CHEBI:58033"/>
        <dbReference type="EC" id="3.1.3.18"/>
    </reaction>
</comment>